<evidence type="ECO:0000313" key="4">
    <source>
        <dbReference type="Proteomes" id="UP000197138"/>
    </source>
</evidence>
<dbReference type="Proteomes" id="UP000197138">
    <property type="component" value="Unassembled WGS sequence"/>
</dbReference>
<keyword evidence="1" id="KW-1133">Transmembrane helix</keyword>
<reference evidence="4" key="1">
    <citation type="journal article" date="2017" name="Plant J.">
        <title>The pomegranate (Punica granatum L.) genome and the genomics of punicalagin biosynthesis.</title>
        <authorList>
            <person name="Qin G."/>
            <person name="Xu C."/>
            <person name="Ming R."/>
            <person name="Tang H."/>
            <person name="Guyot R."/>
            <person name="Kramer E.M."/>
            <person name="Hu Y."/>
            <person name="Yi X."/>
            <person name="Qi Y."/>
            <person name="Xu X."/>
            <person name="Gao Z."/>
            <person name="Pan H."/>
            <person name="Jian J."/>
            <person name="Tian Y."/>
            <person name="Yue Z."/>
            <person name="Xu Y."/>
        </authorList>
    </citation>
    <scope>NUCLEOTIDE SEQUENCE [LARGE SCALE GENOMIC DNA]</scope>
    <source>
        <strain evidence="4">cv. Dabenzi</strain>
    </source>
</reference>
<name>A0A218WYC9_PUNGR</name>
<accession>A0A218WYC9</accession>
<dbReference type="InterPro" id="IPR025315">
    <property type="entry name" value="DUF4220"/>
</dbReference>
<feature type="transmembrane region" description="Helical" evidence="1">
    <location>
        <begin position="6"/>
        <end position="25"/>
    </location>
</feature>
<dbReference type="Pfam" id="PF13968">
    <property type="entry name" value="DUF4220"/>
    <property type="match status" value="1"/>
</dbReference>
<organism evidence="3 4">
    <name type="scientific">Punica granatum</name>
    <name type="common">Pomegranate</name>
    <dbReference type="NCBI Taxonomy" id="22663"/>
    <lineage>
        <taxon>Eukaryota</taxon>
        <taxon>Viridiplantae</taxon>
        <taxon>Streptophyta</taxon>
        <taxon>Embryophyta</taxon>
        <taxon>Tracheophyta</taxon>
        <taxon>Spermatophyta</taxon>
        <taxon>Magnoliopsida</taxon>
        <taxon>eudicotyledons</taxon>
        <taxon>Gunneridae</taxon>
        <taxon>Pentapetalae</taxon>
        <taxon>rosids</taxon>
        <taxon>malvids</taxon>
        <taxon>Myrtales</taxon>
        <taxon>Lythraceae</taxon>
        <taxon>Punica</taxon>
    </lineage>
</organism>
<comment type="caution">
    <text evidence="3">The sequence shown here is derived from an EMBL/GenBank/DDBJ whole genome shotgun (WGS) entry which is preliminary data.</text>
</comment>
<dbReference type="AlphaFoldDB" id="A0A218WYC9"/>
<feature type="transmembrane region" description="Helical" evidence="1">
    <location>
        <begin position="109"/>
        <end position="130"/>
    </location>
</feature>
<proteinExistence type="predicted"/>
<evidence type="ECO:0000259" key="2">
    <source>
        <dbReference type="Pfam" id="PF13968"/>
    </source>
</evidence>
<sequence length="150" mass="17134">MLLFGAVALDVMSLLMLIFSEWTVAGIQTRIGRTSDTALSHYFSRILSTVLSLKKPTWSECEIGPGDVKLTVFDTPVMFRRWSESISGFNLIGYCVSQRPRKHYKPCRGYFSLFTVEILSFPVTISIYTVHSYILLGWRGKEEDDRPLIN</sequence>
<keyword evidence="1" id="KW-0812">Transmembrane</keyword>
<evidence type="ECO:0000256" key="1">
    <source>
        <dbReference type="SAM" id="Phobius"/>
    </source>
</evidence>
<gene>
    <name evidence="3" type="ORF">CDL15_Pgr016954</name>
</gene>
<evidence type="ECO:0000313" key="3">
    <source>
        <dbReference type="EMBL" id="OWM77556.1"/>
    </source>
</evidence>
<feature type="domain" description="DUF4220" evidence="2">
    <location>
        <begin position="1"/>
        <end position="93"/>
    </location>
</feature>
<dbReference type="EMBL" id="MTKT01002534">
    <property type="protein sequence ID" value="OWM77556.1"/>
    <property type="molecule type" value="Genomic_DNA"/>
</dbReference>
<keyword evidence="1" id="KW-0472">Membrane</keyword>
<protein>
    <recommendedName>
        <fullName evidence="2">DUF4220 domain-containing protein</fullName>
    </recommendedName>
</protein>